<comment type="caution">
    <text evidence="1">The sequence shown here is derived from an EMBL/GenBank/DDBJ whole genome shotgun (WGS) entry which is preliminary data.</text>
</comment>
<dbReference type="Proteomes" id="UP000789396">
    <property type="component" value="Unassembled WGS sequence"/>
</dbReference>
<evidence type="ECO:0000313" key="1">
    <source>
        <dbReference type="EMBL" id="CAG8768297.1"/>
    </source>
</evidence>
<feature type="non-terminal residue" evidence="1">
    <location>
        <position position="1"/>
    </location>
</feature>
<feature type="non-terminal residue" evidence="1">
    <location>
        <position position="93"/>
    </location>
</feature>
<reference evidence="1" key="1">
    <citation type="submission" date="2021-06" db="EMBL/GenBank/DDBJ databases">
        <authorList>
            <person name="Kallberg Y."/>
            <person name="Tangrot J."/>
            <person name="Rosling A."/>
        </authorList>
    </citation>
    <scope>NUCLEOTIDE SEQUENCE</scope>
    <source>
        <strain evidence="1">IN212</strain>
    </source>
</reference>
<accession>A0A9N9J739</accession>
<gene>
    <name evidence="1" type="ORF">RFULGI_LOCUS14865</name>
</gene>
<protein>
    <submittedName>
        <fullName evidence="1">125_t:CDS:1</fullName>
    </submittedName>
</protein>
<proteinExistence type="predicted"/>
<evidence type="ECO:0000313" key="2">
    <source>
        <dbReference type="Proteomes" id="UP000789396"/>
    </source>
</evidence>
<organism evidence="1 2">
    <name type="scientific">Racocetra fulgida</name>
    <dbReference type="NCBI Taxonomy" id="60492"/>
    <lineage>
        <taxon>Eukaryota</taxon>
        <taxon>Fungi</taxon>
        <taxon>Fungi incertae sedis</taxon>
        <taxon>Mucoromycota</taxon>
        <taxon>Glomeromycotina</taxon>
        <taxon>Glomeromycetes</taxon>
        <taxon>Diversisporales</taxon>
        <taxon>Gigasporaceae</taxon>
        <taxon>Racocetra</taxon>
    </lineage>
</organism>
<name>A0A9N9J739_9GLOM</name>
<sequence>ASTSNSANSLTSTSKKMKISDISTGIEQSKRLIFRSQNELEQPKQLISKQSALPISPARPPFNIEPFIITPLSPPEVVIFPRSVAELTSEQDE</sequence>
<dbReference type="AlphaFoldDB" id="A0A9N9J739"/>
<dbReference type="EMBL" id="CAJVPZ010044874">
    <property type="protein sequence ID" value="CAG8768297.1"/>
    <property type="molecule type" value="Genomic_DNA"/>
</dbReference>
<keyword evidence="2" id="KW-1185">Reference proteome</keyword>